<dbReference type="AlphaFoldDB" id="X1G2Q6"/>
<gene>
    <name evidence="1" type="ORF">S03H2_02771</name>
</gene>
<organism evidence="1">
    <name type="scientific">marine sediment metagenome</name>
    <dbReference type="NCBI Taxonomy" id="412755"/>
    <lineage>
        <taxon>unclassified sequences</taxon>
        <taxon>metagenomes</taxon>
        <taxon>ecological metagenomes</taxon>
    </lineage>
</organism>
<reference evidence="1" key="1">
    <citation type="journal article" date="2014" name="Front. Microbiol.">
        <title>High frequency of phylogenetically diverse reductive dehalogenase-homologous genes in deep subseafloor sedimentary metagenomes.</title>
        <authorList>
            <person name="Kawai M."/>
            <person name="Futagami T."/>
            <person name="Toyoda A."/>
            <person name="Takaki Y."/>
            <person name="Nishi S."/>
            <person name="Hori S."/>
            <person name="Arai W."/>
            <person name="Tsubouchi T."/>
            <person name="Morono Y."/>
            <person name="Uchiyama I."/>
            <person name="Ito T."/>
            <person name="Fujiyama A."/>
            <person name="Inagaki F."/>
            <person name="Takami H."/>
        </authorList>
    </citation>
    <scope>NUCLEOTIDE SEQUENCE</scope>
    <source>
        <strain evidence="1">Expedition CK06-06</strain>
    </source>
</reference>
<sequence>TFGVVLTSNVIQGLSISKVIKRLGLSRQSGDLQSEAKEVAPQRMNAEYSSQGFKTEGSIGEKILFSAPEYFVVETRIGTWILLRLQHALEFINMYAVTKMPKAEGGLLRRGFEFSTDLIASVLTRITQARVDYYVGREKEYATDISHQLDSLYQIRKRQVDRIMRAQPIEEIDEEEEEDKKD</sequence>
<feature type="non-terminal residue" evidence="1">
    <location>
        <position position="1"/>
    </location>
</feature>
<accession>X1G2Q6</accession>
<name>X1G2Q6_9ZZZZ</name>
<proteinExistence type="predicted"/>
<protein>
    <submittedName>
        <fullName evidence="1">Uncharacterized protein</fullName>
    </submittedName>
</protein>
<dbReference type="EMBL" id="BARU01000966">
    <property type="protein sequence ID" value="GAH27318.1"/>
    <property type="molecule type" value="Genomic_DNA"/>
</dbReference>
<evidence type="ECO:0000313" key="1">
    <source>
        <dbReference type="EMBL" id="GAH27318.1"/>
    </source>
</evidence>
<comment type="caution">
    <text evidence="1">The sequence shown here is derived from an EMBL/GenBank/DDBJ whole genome shotgun (WGS) entry which is preliminary data.</text>
</comment>